<evidence type="ECO:0000313" key="4">
    <source>
        <dbReference type="EMBL" id="KAL3691987.1"/>
    </source>
</evidence>
<feature type="region of interest" description="Disordered" evidence="2">
    <location>
        <begin position="370"/>
        <end position="392"/>
    </location>
</feature>
<feature type="compositionally biased region" description="Polar residues" evidence="2">
    <location>
        <begin position="193"/>
        <end position="209"/>
    </location>
</feature>
<dbReference type="SUPFAM" id="SSF54791">
    <property type="entry name" value="Eukaryotic type KH-domain (KH-domain type I)"/>
    <property type="match status" value="1"/>
</dbReference>
<organism evidence="4 5">
    <name type="scientific">Riccia sorocarpa</name>
    <dbReference type="NCBI Taxonomy" id="122646"/>
    <lineage>
        <taxon>Eukaryota</taxon>
        <taxon>Viridiplantae</taxon>
        <taxon>Streptophyta</taxon>
        <taxon>Embryophyta</taxon>
        <taxon>Marchantiophyta</taxon>
        <taxon>Marchantiopsida</taxon>
        <taxon>Marchantiidae</taxon>
        <taxon>Marchantiales</taxon>
        <taxon>Ricciaceae</taxon>
        <taxon>Riccia</taxon>
    </lineage>
</organism>
<dbReference type="AlphaFoldDB" id="A0ABD3HN46"/>
<dbReference type="GO" id="GO:0003723">
    <property type="term" value="F:RNA binding"/>
    <property type="evidence" value="ECO:0007669"/>
    <property type="project" value="UniProtKB-UniRule"/>
</dbReference>
<sequence>MSLRFMNQHLPEQFRRVASSDFGFVLDGCCSRRRQWPFTVSPFSEKPQSVFRQLDSSIFSAAVIAASSRSSSSFCCSFLGTRKVYHHNLQAQGLGFSLGLYQNSSSSPQALGLVLGEPQSFLPSRAAAFLMDQEKENREAMGATNRTKSSRKGNGFWKAKQRSRDISSVAEESSGGVAEIAAEVPGENIEENNPATDVTGEQMTASGSAASGLKSEEEVLTKEVHVDAMLLRFLVGKGGSTKEKIEKDCKVKLKVPSTHEVKVSKSPCIVTGTAEGIEVAQKKIKTILEEAVKTKLQYTHFISLPLANHLELLDQVEKFQEQILARNQPPKATFSGGRNSRKGARTLSGDKVVIDNQVKRAFRSVEKEKGVESSGFMETEEPVSEEEDGSSKGKVFVTEEQDVREMEKGVVEVEGIPHKSGIDKSIFVKPRTFHLTVLMLKLWNEERVQQAAEVLEKTQAAVHEALEGRPVALNFRGVETMRGKPDKAHVLYARVEDSAEKTRLLQACKVLTDAYVESGLVMEKDIDQSLKLHATLMNTTHRTVKKNRRFGKRIPFDATEILEQYGEWNWGNFGMLNVHLSQRFVYGESGYYHCVRSIPLPSHSDASSAPVESSVPSDIQVESGCQFGELLK</sequence>
<dbReference type="PANTHER" id="PTHR13360">
    <property type="entry name" value="ACTIVATING SIGNAL COINTEGRATOR 1 COMPLEX SUBUNIT 1"/>
    <property type="match status" value="1"/>
</dbReference>
<dbReference type="InterPro" id="IPR009210">
    <property type="entry name" value="ASCC1"/>
</dbReference>
<dbReference type="InterPro" id="IPR019510">
    <property type="entry name" value="AKAP7-like_phosphoesterase"/>
</dbReference>
<comment type="caution">
    <text evidence="4">The sequence shown here is derived from an EMBL/GenBank/DDBJ whole genome shotgun (WGS) entry which is preliminary data.</text>
</comment>
<feature type="region of interest" description="Disordered" evidence="2">
    <location>
        <begin position="138"/>
        <end position="157"/>
    </location>
</feature>
<reference evidence="4 5" key="1">
    <citation type="submission" date="2024-09" db="EMBL/GenBank/DDBJ databases">
        <title>Chromosome-scale assembly of Riccia sorocarpa.</title>
        <authorList>
            <person name="Paukszto L."/>
        </authorList>
    </citation>
    <scope>NUCLEOTIDE SEQUENCE [LARGE SCALE GENOMIC DNA]</scope>
    <source>
        <strain evidence="4">LP-2024</strain>
        <tissue evidence="4">Aerial parts of the thallus</tissue>
    </source>
</reference>
<feature type="region of interest" description="Disordered" evidence="2">
    <location>
        <begin position="193"/>
        <end position="214"/>
    </location>
</feature>
<dbReference type="CDD" id="cd00105">
    <property type="entry name" value="KH-I"/>
    <property type="match status" value="1"/>
</dbReference>
<feature type="compositionally biased region" description="Acidic residues" evidence="2">
    <location>
        <begin position="378"/>
        <end position="388"/>
    </location>
</feature>
<accession>A0ABD3HN46</accession>
<dbReference type="Proteomes" id="UP001633002">
    <property type="component" value="Unassembled WGS sequence"/>
</dbReference>
<keyword evidence="5" id="KW-1185">Reference proteome</keyword>
<dbReference type="Pfam" id="PF10469">
    <property type="entry name" value="AKAP7_NLS"/>
    <property type="match status" value="1"/>
</dbReference>
<dbReference type="Pfam" id="PF00013">
    <property type="entry name" value="KH_1"/>
    <property type="match status" value="1"/>
</dbReference>
<dbReference type="InterPro" id="IPR036612">
    <property type="entry name" value="KH_dom_type_1_sf"/>
</dbReference>
<feature type="domain" description="K Homology" evidence="3">
    <location>
        <begin position="218"/>
        <end position="289"/>
    </location>
</feature>
<dbReference type="Gene3D" id="3.30.1370.10">
    <property type="entry name" value="K Homology domain, type 1"/>
    <property type="match status" value="1"/>
</dbReference>
<dbReference type="InterPro" id="IPR009097">
    <property type="entry name" value="Cyclic_Pdiesterase"/>
</dbReference>
<gene>
    <name evidence="4" type="ORF">R1sor_005638</name>
</gene>
<dbReference type="InterPro" id="IPR004087">
    <property type="entry name" value="KH_dom"/>
</dbReference>
<dbReference type="PROSITE" id="PS50084">
    <property type="entry name" value="KH_TYPE_1"/>
    <property type="match status" value="1"/>
</dbReference>
<dbReference type="EMBL" id="JBJQOH010000003">
    <property type="protein sequence ID" value="KAL3691987.1"/>
    <property type="molecule type" value="Genomic_DNA"/>
</dbReference>
<proteinExistence type="predicted"/>
<dbReference type="SUPFAM" id="SSF55144">
    <property type="entry name" value="LigT-like"/>
    <property type="match status" value="1"/>
</dbReference>
<protein>
    <recommendedName>
        <fullName evidence="3">K Homology domain-containing protein</fullName>
    </recommendedName>
</protein>
<evidence type="ECO:0000256" key="1">
    <source>
        <dbReference type="PROSITE-ProRule" id="PRU00117"/>
    </source>
</evidence>
<keyword evidence="1" id="KW-0694">RNA-binding</keyword>
<name>A0ABD3HN46_9MARC</name>
<evidence type="ECO:0000313" key="5">
    <source>
        <dbReference type="Proteomes" id="UP001633002"/>
    </source>
</evidence>
<dbReference type="SMART" id="SM00322">
    <property type="entry name" value="KH"/>
    <property type="match status" value="1"/>
</dbReference>
<dbReference type="InterPro" id="IPR004088">
    <property type="entry name" value="KH_dom_type_1"/>
</dbReference>
<evidence type="ECO:0000256" key="2">
    <source>
        <dbReference type="SAM" id="MobiDB-lite"/>
    </source>
</evidence>
<evidence type="ECO:0000259" key="3">
    <source>
        <dbReference type="SMART" id="SM00322"/>
    </source>
</evidence>
<dbReference type="Gene3D" id="3.90.1140.10">
    <property type="entry name" value="Cyclic phosphodiesterase"/>
    <property type="match status" value="1"/>
</dbReference>
<dbReference type="PANTHER" id="PTHR13360:SF1">
    <property type="entry name" value="ACTIVATING SIGNAL COINTEGRATOR 1 COMPLEX SUBUNIT 1"/>
    <property type="match status" value="1"/>
</dbReference>